<evidence type="ECO:0000313" key="5">
    <source>
        <dbReference type="EMBL" id="KAI9269269.1"/>
    </source>
</evidence>
<dbReference type="InterPro" id="IPR003960">
    <property type="entry name" value="ATPase_AAA_CS"/>
</dbReference>
<evidence type="ECO:0000256" key="2">
    <source>
        <dbReference type="ARBA" id="ARBA00022840"/>
    </source>
</evidence>
<feature type="domain" description="AAA+ ATPase" evidence="4">
    <location>
        <begin position="44"/>
        <end position="179"/>
    </location>
</feature>
<keyword evidence="6" id="KW-1185">Reference proteome</keyword>
<dbReference type="SMART" id="SM00382">
    <property type="entry name" value="AAA"/>
    <property type="match status" value="2"/>
</dbReference>
<dbReference type="Pfam" id="PF00004">
    <property type="entry name" value="AAA"/>
    <property type="match status" value="2"/>
</dbReference>
<dbReference type="GO" id="GO:0016887">
    <property type="term" value="F:ATP hydrolysis activity"/>
    <property type="evidence" value="ECO:0007669"/>
    <property type="project" value="InterPro"/>
</dbReference>
<dbReference type="AlphaFoldDB" id="A0AAD5PI27"/>
<accession>A0AAD5PI27</accession>
<dbReference type="PANTHER" id="PTHR23077">
    <property type="entry name" value="AAA-FAMILY ATPASE"/>
    <property type="match status" value="1"/>
</dbReference>
<evidence type="ECO:0000259" key="4">
    <source>
        <dbReference type="SMART" id="SM00382"/>
    </source>
</evidence>
<organism evidence="5 6">
    <name type="scientific">Phascolomyces articulosus</name>
    <dbReference type="NCBI Taxonomy" id="60185"/>
    <lineage>
        <taxon>Eukaryota</taxon>
        <taxon>Fungi</taxon>
        <taxon>Fungi incertae sedis</taxon>
        <taxon>Mucoromycota</taxon>
        <taxon>Mucoromycotina</taxon>
        <taxon>Mucoromycetes</taxon>
        <taxon>Mucorales</taxon>
        <taxon>Lichtheimiaceae</taxon>
        <taxon>Phascolomyces</taxon>
    </lineage>
</organism>
<sequence>MNPWIDQVITEIGGCHDLIQHIITQCQILLQCQSVTTTSPWLPRSKGILLHGKPGTGKTAMAMAIAKYSGLPYHIINGPDIFMSEQGASEAKLLRVFNDIKQDSIVILDEIDLLAGSLKGKKGDLDVRIASMLLSILDRLNQKSPFIYIIGLTSRLHAMDSSFLRAGRLDDVQEILIKTPQSRREILEIMTQRIPFSETSYRNQVLDQVAQVTHGFVPSDLQSLCIQVVLQLIHGNLGSASFEHFENSLKIVRPSNMSEYASKIPRVRFNDLFGVESIIQELKTSVIYPFHHPEKYSALGITPPRGIMVYGPPGVGKSMLCCALASETGVNFMFVESSQVRSKVVGESESNLAKLFAQARANAPCILFIDQIEMLLPKRGTSSSSENTSDRIVTSFLTAMDGLLTKSNTDNVQIDVLVVGATNRIEAIDPAVLRPGRFDEHIHVQRPNQQQRLEIIKGLCTKMPTLLNETEQLQLAKETDQWTGADLDNLFREAAMVSLRESVQNRQISLSHLNIAKKSVRIVVTPS</sequence>
<feature type="domain" description="AAA+ ATPase" evidence="4">
    <location>
        <begin position="303"/>
        <end position="448"/>
    </location>
</feature>
<keyword evidence="1 3" id="KW-0547">Nucleotide-binding</keyword>
<dbReference type="Gene3D" id="1.10.8.60">
    <property type="match status" value="2"/>
</dbReference>
<dbReference type="PROSITE" id="PS00674">
    <property type="entry name" value="AAA"/>
    <property type="match status" value="1"/>
</dbReference>
<dbReference type="InterPro" id="IPR041569">
    <property type="entry name" value="AAA_lid_3"/>
</dbReference>
<dbReference type="InterPro" id="IPR003593">
    <property type="entry name" value="AAA+_ATPase"/>
</dbReference>
<dbReference type="FunFam" id="3.40.50.300:FF:001921">
    <property type="entry name" value="AAA ATPase domain-containing protein"/>
    <property type="match status" value="1"/>
</dbReference>
<dbReference type="Pfam" id="PF17862">
    <property type="entry name" value="AAA_lid_3"/>
    <property type="match status" value="1"/>
</dbReference>
<evidence type="ECO:0000256" key="1">
    <source>
        <dbReference type="ARBA" id="ARBA00022741"/>
    </source>
</evidence>
<dbReference type="PANTHER" id="PTHR23077:SF27">
    <property type="entry name" value="ATPASE FAMILY GENE 2 PROTEIN HOMOLOG A"/>
    <property type="match status" value="1"/>
</dbReference>
<protein>
    <submittedName>
        <fullName evidence="5">P-loop containing nucleoside triphosphate hydrolase protein</fullName>
    </submittedName>
</protein>
<name>A0AAD5PI27_9FUNG</name>
<comment type="caution">
    <text evidence="5">The sequence shown here is derived from an EMBL/GenBank/DDBJ whole genome shotgun (WGS) entry which is preliminary data.</text>
</comment>
<evidence type="ECO:0000313" key="6">
    <source>
        <dbReference type="Proteomes" id="UP001209540"/>
    </source>
</evidence>
<keyword evidence="5" id="KW-0378">Hydrolase</keyword>
<reference evidence="5" key="2">
    <citation type="submission" date="2023-02" db="EMBL/GenBank/DDBJ databases">
        <authorList>
            <consortium name="DOE Joint Genome Institute"/>
            <person name="Mondo S.J."/>
            <person name="Chang Y."/>
            <person name="Wang Y."/>
            <person name="Ahrendt S."/>
            <person name="Andreopoulos W."/>
            <person name="Barry K."/>
            <person name="Beard J."/>
            <person name="Benny G.L."/>
            <person name="Blankenship S."/>
            <person name="Bonito G."/>
            <person name="Cuomo C."/>
            <person name="Desiro A."/>
            <person name="Gervers K.A."/>
            <person name="Hundley H."/>
            <person name="Kuo A."/>
            <person name="LaButti K."/>
            <person name="Lang B.F."/>
            <person name="Lipzen A."/>
            <person name="O'Donnell K."/>
            <person name="Pangilinan J."/>
            <person name="Reynolds N."/>
            <person name="Sandor L."/>
            <person name="Smith M.W."/>
            <person name="Tsang A."/>
            <person name="Grigoriev I.V."/>
            <person name="Stajich J.E."/>
            <person name="Spatafora J.W."/>
        </authorList>
    </citation>
    <scope>NUCLEOTIDE SEQUENCE</scope>
    <source>
        <strain evidence="5">RSA 2281</strain>
    </source>
</reference>
<dbReference type="GO" id="GO:0005524">
    <property type="term" value="F:ATP binding"/>
    <property type="evidence" value="ECO:0007669"/>
    <property type="project" value="UniProtKB-KW"/>
</dbReference>
<dbReference type="EMBL" id="JAIXMP010000008">
    <property type="protein sequence ID" value="KAI9269269.1"/>
    <property type="molecule type" value="Genomic_DNA"/>
</dbReference>
<dbReference type="GO" id="GO:0005737">
    <property type="term" value="C:cytoplasm"/>
    <property type="evidence" value="ECO:0007669"/>
    <property type="project" value="TreeGrafter"/>
</dbReference>
<proteinExistence type="inferred from homology"/>
<comment type="similarity">
    <text evidence="3">Belongs to the AAA ATPase family.</text>
</comment>
<keyword evidence="2 3" id="KW-0067">ATP-binding</keyword>
<dbReference type="InterPro" id="IPR050168">
    <property type="entry name" value="AAA_ATPase_domain"/>
</dbReference>
<dbReference type="Gene3D" id="3.40.50.300">
    <property type="entry name" value="P-loop containing nucleotide triphosphate hydrolases"/>
    <property type="match status" value="2"/>
</dbReference>
<gene>
    <name evidence="5" type="ORF">BDA99DRAFT_504017</name>
</gene>
<evidence type="ECO:0000256" key="3">
    <source>
        <dbReference type="RuleBase" id="RU003651"/>
    </source>
</evidence>
<dbReference type="Proteomes" id="UP001209540">
    <property type="component" value="Unassembled WGS sequence"/>
</dbReference>
<dbReference type="SUPFAM" id="SSF52540">
    <property type="entry name" value="P-loop containing nucleoside triphosphate hydrolases"/>
    <property type="match status" value="2"/>
</dbReference>
<dbReference type="InterPro" id="IPR027417">
    <property type="entry name" value="P-loop_NTPase"/>
</dbReference>
<dbReference type="InterPro" id="IPR003959">
    <property type="entry name" value="ATPase_AAA_core"/>
</dbReference>
<reference evidence="5" key="1">
    <citation type="journal article" date="2022" name="IScience">
        <title>Evolution of zygomycete secretomes and the origins of terrestrial fungal ecologies.</title>
        <authorList>
            <person name="Chang Y."/>
            <person name="Wang Y."/>
            <person name="Mondo S."/>
            <person name="Ahrendt S."/>
            <person name="Andreopoulos W."/>
            <person name="Barry K."/>
            <person name="Beard J."/>
            <person name="Benny G.L."/>
            <person name="Blankenship S."/>
            <person name="Bonito G."/>
            <person name="Cuomo C."/>
            <person name="Desiro A."/>
            <person name="Gervers K.A."/>
            <person name="Hundley H."/>
            <person name="Kuo A."/>
            <person name="LaButti K."/>
            <person name="Lang B.F."/>
            <person name="Lipzen A."/>
            <person name="O'Donnell K."/>
            <person name="Pangilinan J."/>
            <person name="Reynolds N."/>
            <person name="Sandor L."/>
            <person name="Smith M.E."/>
            <person name="Tsang A."/>
            <person name="Grigoriev I.V."/>
            <person name="Stajich J.E."/>
            <person name="Spatafora J.W."/>
        </authorList>
    </citation>
    <scope>NUCLEOTIDE SEQUENCE</scope>
    <source>
        <strain evidence="5">RSA 2281</strain>
    </source>
</reference>